<dbReference type="GO" id="GO:0001510">
    <property type="term" value="P:RNA methylation"/>
    <property type="evidence" value="ECO:0007669"/>
    <property type="project" value="InterPro"/>
</dbReference>
<keyword evidence="9" id="KW-1185">Reference proteome</keyword>
<organism evidence="8 9">
    <name type="scientific">Prymnesium parvum</name>
    <name type="common">Toxic golden alga</name>
    <dbReference type="NCBI Taxonomy" id="97485"/>
    <lineage>
        <taxon>Eukaryota</taxon>
        <taxon>Haptista</taxon>
        <taxon>Haptophyta</taxon>
        <taxon>Prymnesiophyceae</taxon>
        <taxon>Prymnesiales</taxon>
        <taxon>Prymnesiaceae</taxon>
        <taxon>Prymnesium</taxon>
    </lineage>
</organism>
<proteinExistence type="inferred from homology"/>
<feature type="binding site" evidence="5">
    <location>
        <begin position="273"/>
        <end position="279"/>
    </location>
    <ligand>
        <name>S-adenosyl-L-methionine</name>
        <dbReference type="ChEBI" id="CHEBI:59789"/>
    </ligand>
</feature>
<dbReference type="InterPro" id="IPR029063">
    <property type="entry name" value="SAM-dependent_MTases_sf"/>
</dbReference>
<dbReference type="InterPro" id="IPR023267">
    <property type="entry name" value="RCMT"/>
</dbReference>
<dbReference type="InterPro" id="IPR049560">
    <property type="entry name" value="MeTrfase_RsmB-F_NOP2_cat"/>
</dbReference>
<dbReference type="Gene3D" id="1.10.940.10">
    <property type="entry name" value="NusB-like"/>
    <property type="match status" value="1"/>
</dbReference>
<feature type="compositionally biased region" description="Polar residues" evidence="6">
    <location>
        <begin position="187"/>
        <end position="197"/>
    </location>
</feature>
<dbReference type="InterPro" id="IPR006027">
    <property type="entry name" value="NusB_RsmB_TIM44"/>
</dbReference>
<feature type="binding site" evidence="5">
    <location>
        <position position="297"/>
    </location>
    <ligand>
        <name>S-adenosyl-L-methionine</name>
        <dbReference type="ChEBI" id="CHEBI:59789"/>
    </ligand>
</feature>
<keyword evidence="2 5" id="KW-0808">Transferase</keyword>
<evidence type="ECO:0000256" key="1">
    <source>
        <dbReference type="ARBA" id="ARBA00022603"/>
    </source>
</evidence>
<feature type="binding site" evidence="5">
    <location>
        <position position="324"/>
    </location>
    <ligand>
        <name>S-adenosyl-L-methionine</name>
        <dbReference type="ChEBI" id="CHEBI:59789"/>
    </ligand>
</feature>
<dbReference type="InterPro" id="IPR035926">
    <property type="entry name" value="NusB-like_sf"/>
</dbReference>
<dbReference type="PANTHER" id="PTHR22807">
    <property type="entry name" value="NOP2 YEAST -RELATED NOL1/NOP2/FMU SUN DOMAIN-CONTAINING"/>
    <property type="match status" value="1"/>
</dbReference>
<reference evidence="8 9" key="1">
    <citation type="journal article" date="2024" name="Science">
        <title>Giant polyketide synthase enzymes in the biosynthesis of giant marine polyether toxins.</title>
        <authorList>
            <person name="Fallon T.R."/>
            <person name="Shende V.V."/>
            <person name="Wierzbicki I.H."/>
            <person name="Pendleton A.L."/>
            <person name="Watervoot N.F."/>
            <person name="Auber R.P."/>
            <person name="Gonzalez D.J."/>
            <person name="Wisecaver J.H."/>
            <person name="Moore B.S."/>
        </authorList>
    </citation>
    <scope>NUCLEOTIDE SEQUENCE [LARGE SCALE GENOMIC DNA]</scope>
    <source>
        <strain evidence="8 9">12B1</strain>
    </source>
</reference>
<comment type="similarity">
    <text evidence="5">Belongs to the class I-like SAM-binding methyltransferase superfamily. RsmB/NOP family.</text>
</comment>
<evidence type="ECO:0000256" key="6">
    <source>
        <dbReference type="SAM" id="MobiDB-lite"/>
    </source>
</evidence>
<dbReference type="PRINTS" id="PR02008">
    <property type="entry name" value="RCMTFAMILY"/>
</dbReference>
<dbReference type="AlphaFoldDB" id="A0AB34JEV3"/>
<evidence type="ECO:0000256" key="3">
    <source>
        <dbReference type="ARBA" id="ARBA00022691"/>
    </source>
</evidence>
<gene>
    <name evidence="8" type="ORF">AB1Y20_023475</name>
</gene>
<evidence type="ECO:0000259" key="7">
    <source>
        <dbReference type="PROSITE" id="PS51686"/>
    </source>
</evidence>
<dbReference type="GO" id="GO:0008173">
    <property type="term" value="F:RNA methyltransferase activity"/>
    <property type="evidence" value="ECO:0007669"/>
    <property type="project" value="InterPro"/>
</dbReference>
<dbReference type="PANTHER" id="PTHR22807:SF53">
    <property type="entry name" value="RIBOSOMAL RNA SMALL SUBUNIT METHYLTRANSFERASE B-RELATED"/>
    <property type="match status" value="1"/>
</dbReference>
<feature type="binding site" evidence="5">
    <location>
        <position position="363"/>
    </location>
    <ligand>
        <name>S-adenosyl-L-methionine</name>
        <dbReference type="ChEBI" id="CHEBI:59789"/>
    </ligand>
</feature>
<feature type="region of interest" description="Disordered" evidence="6">
    <location>
        <begin position="180"/>
        <end position="204"/>
    </location>
</feature>
<dbReference type="Gene3D" id="3.40.50.150">
    <property type="entry name" value="Vaccinia Virus protein VP39"/>
    <property type="match status" value="1"/>
</dbReference>
<keyword evidence="4 5" id="KW-0694">RNA-binding</keyword>
<dbReference type="GO" id="GO:0006355">
    <property type="term" value="P:regulation of DNA-templated transcription"/>
    <property type="evidence" value="ECO:0007669"/>
    <property type="project" value="InterPro"/>
</dbReference>
<feature type="domain" description="SAM-dependent MTase RsmB/NOP-type" evidence="7">
    <location>
        <begin position="172"/>
        <end position="490"/>
    </location>
</feature>
<dbReference type="Pfam" id="PF01029">
    <property type="entry name" value="NusB"/>
    <property type="match status" value="1"/>
</dbReference>
<dbReference type="InterPro" id="IPR001678">
    <property type="entry name" value="MeTrfase_RsmB-F_NOP2_dom"/>
</dbReference>
<evidence type="ECO:0000256" key="5">
    <source>
        <dbReference type="PROSITE-ProRule" id="PRU01023"/>
    </source>
</evidence>
<evidence type="ECO:0000256" key="4">
    <source>
        <dbReference type="ARBA" id="ARBA00022884"/>
    </source>
</evidence>
<dbReference type="Pfam" id="PF01189">
    <property type="entry name" value="Methyltr_RsmB-F"/>
    <property type="match status" value="1"/>
</dbReference>
<dbReference type="SUPFAM" id="SSF53335">
    <property type="entry name" value="S-adenosyl-L-methionine-dependent methyltransferases"/>
    <property type="match status" value="1"/>
</dbReference>
<dbReference type="Proteomes" id="UP001515480">
    <property type="component" value="Unassembled WGS sequence"/>
</dbReference>
<dbReference type="GO" id="GO:0003723">
    <property type="term" value="F:RNA binding"/>
    <property type="evidence" value="ECO:0007669"/>
    <property type="project" value="UniProtKB-UniRule"/>
</dbReference>
<sequence length="496" mass="54574">MLLPPFHLARRVAHSVLLDCSLQNAHCGPSLDYIFRREPMKPAVIAHATAVVYGVLRHRSLLDFALAQLTSLDPIDESCRTTLRIGAFEMLVLNVDPSRAVSGAVQTQSERWAKGLANGVLRSLSEKRQTLLRPEEDERLSPIQALAVRRSLPEWLLVELEGRLGWKGVKEWARQTAKPPPLALRTNPVQAKASQVEETLKSHGISTRRWMPNAERDRAMERSGTPLLIHSRGHSVPSIPGYSEGWWSVQDAASQLATRLAAPPPHALVLDMCAAPGGKACHLAQHLADTGKVLAVDINAHKLKRVQKQAERLRLRSVSTAHMDATDAGALSTLLEEHGGARNASAADLLSIPTGKADCVMLDAPCSGLGTLRRNPECRYTSQDDVRELSRLQDRLLDAAAKCVLPGGSLTYTVCTPTVAEGPERVKELLRRRPGWFEVEEIPTALKPFAGSLAQHHDDSSTSTKYSCINTWTHLHDECDTFFAVKLKRSLKSQNE</sequence>
<evidence type="ECO:0000256" key="2">
    <source>
        <dbReference type="ARBA" id="ARBA00022679"/>
    </source>
</evidence>
<name>A0AB34JEV3_PRYPA</name>
<dbReference type="SUPFAM" id="SSF48013">
    <property type="entry name" value="NusB-like"/>
    <property type="match status" value="1"/>
</dbReference>
<evidence type="ECO:0000313" key="9">
    <source>
        <dbReference type="Proteomes" id="UP001515480"/>
    </source>
</evidence>
<protein>
    <recommendedName>
        <fullName evidence="7">SAM-dependent MTase RsmB/NOP-type domain-containing protein</fullName>
    </recommendedName>
</protein>
<keyword evidence="1 5" id="KW-0489">Methyltransferase</keyword>
<accession>A0AB34JEV3</accession>
<keyword evidence="3 5" id="KW-0949">S-adenosyl-L-methionine</keyword>
<dbReference type="CDD" id="cd02440">
    <property type="entry name" value="AdoMet_MTases"/>
    <property type="match status" value="1"/>
</dbReference>
<evidence type="ECO:0000313" key="8">
    <source>
        <dbReference type="EMBL" id="KAL1519993.1"/>
    </source>
</evidence>
<comment type="caution">
    <text evidence="8">The sequence shown here is derived from an EMBL/GenBank/DDBJ whole genome shotgun (WGS) entry which is preliminary data.</text>
</comment>
<dbReference type="EMBL" id="JBGBPQ010000009">
    <property type="protein sequence ID" value="KAL1519993.1"/>
    <property type="molecule type" value="Genomic_DNA"/>
</dbReference>
<dbReference type="PROSITE" id="PS51686">
    <property type="entry name" value="SAM_MT_RSMB_NOP"/>
    <property type="match status" value="1"/>
</dbReference>
<feature type="active site" description="Nucleophile" evidence="5">
    <location>
        <position position="415"/>
    </location>
</feature>